<dbReference type="HAMAP" id="MF_02126">
    <property type="entry name" value="RF_methyltr_PrmC"/>
    <property type="match status" value="1"/>
</dbReference>
<feature type="binding site" evidence="5">
    <location>
        <position position="185"/>
    </location>
    <ligand>
        <name>S-adenosyl-L-methionine</name>
        <dbReference type="ChEBI" id="CHEBI:59789"/>
    </ligand>
</feature>
<dbReference type="Pfam" id="PF17827">
    <property type="entry name" value="PrmC_N"/>
    <property type="match status" value="1"/>
</dbReference>
<dbReference type="OrthoDB" id="9800643at2"/>
<dbReference type="GO" id="GO:0032259">
    <property type="term" value="P:methylation"/>
    <property type="evidence" value="ECO:0007669"/>
    <property type="project" value="UniProtKB-KW"/>
</dbReference>
<dbReference type="Pfam" id="PF05175">
    <property type="entry name" value="MTS"/>
    <property type="match status" value="1"/>
</dbReference>
<name>A0A0M8MEN0_9FLAO</name>
<evidence type="ECO:0000256" key="2">
    <source>
        <dbReference type="ARBA" id="ARBA00022679"/>
    </source>
</evidence>
<organism evidence="8 9">
    <name type="scientific">Flavobacterium akiainvivens</name>
    <dbReference type="NCBI Taxonomy" id="1202724"/>
    <lineage>
        <taxon>Bacteria</taxon>
        <taxon>Pseudomonadati</taxon>
        <taxon>Bacteroidota</taxon>
        <taxon>Flavobacteriia</taxon>
        <taxon>Flavobacteriales</taxon>
        <taxon>Flavobacteriaceae</taxon>
        <taxon>Flavobacterium</taxon>
    </lineage>
</organism>
<feature type="binding site" evidence="5">
    <location>
        <begin position="119"/>
        <end position="123"/>
    </location>
    <ligand>
        <name>S-adenosyl-L-methionine</name>
        <dbReference type="ChEBI" id="CHEBI:59789"/>
    </ligand>
</feature>
<keyword evidence="1 5" id="KW-0489">Methyltransferase</keyword>
<dbReference type="STRING" id="1202724.AM493_00455"/>
<evidence type="ECO:0000259" key="6">
    <source>
        <dbReference type="Pfam" id="PF05175"/>
    </source>
</evidence>
<comment type="function">
    <text evidence="5">Methylates the class 1 translation termination release factors RF1/PrfA and RF2/PrfB on the glutamine residue of the universally conserved GGQ motif.</text>
</comment>
<feature type="domain" description="Release factor glutamine methyltransferase N-terminal" evidence="7">
    <location>
        <begin position="21"/>
        <end position="76"/>
    </location>
</feature>
<evidence type="ECO:0000256" key="4">
    <source>
        <dbReference type="ARBA" id="ARBA00048391"/>
    </source>
</evidence>
<dbReference type="AlphaFoldDB" id="A0A0M8MEN0"/>
<dbReference type="RefSeq" id="WP_054405708.1">
    <property type="nucleotide sequence ID" value="NZ_FOYA01000012.1"/>
</dbReference>
<dbReference type="PANTHER" id="PTHR18895">
    <property type="entry name" value="HEMK METHYLTRANSFERASE"/>
    <property type="match status" value="1"/>
</dbReference>
<reference evidence="8 9" key="1">
    <citation type="submission" date="2015-08" db="EMBL/GenBank/DDBJ databases">
        <title>Whole genome sequence of Flavobacterium akiainvivens IK-1T, from decaying Wikstroemia oahuensis, an endemic Hawaiian shrub.</title>
        <authorList>
            <person name="Wan X."/>
            <person name="Hou S."/>
            <person name="Saito J."/>
            <person name="Donachie S."/>
        </authorList>
    </citation>
    <scope>NUCLEOTIDE SEQUENCE [LARGE SCALE GENOMIC DNA]</scope>
    <source>
        <strain evidence="8 9">IK-1</strain>
    </source>
</reference>
<feature type="binding site" evidence="5">
    <location>
        <position position="142"/>
    </location>
    <ligand>
        <name>S-adenosyl-L-methionine</name>
        <dbReference type="ChEBI" id="CHEBI:59789"/>
    </ligand>
</feature>
<dbReference type="Gene3D" id="1.10.8.10">
    <property type="entry name" value="DNA helicase RuvA subunit, C-terminal domain"/>
    <property type="match status" value="1"/>
</dbReference>
<dbReference type="EC" id="2.1.1.297" evidence="5"/>
<keyword evidence="2 5" id="KW-0808">Transferase</keyword>
<dbReference type="InterPro" id="IPR040758">
    <property type="entry name" value="PrmC_N"/>
</dbReference>
<dbReference type="GO" id="GO:0102559">
    <property type="term" value="F:peptide chain release factor N(5)-glutamine methyltransferase activity"/>
    <property type="evidence" value="ECO:0007669"/>
    <property type="project" value="UniProtKB-EC"/>
</dbReference>
<dbReference type="InterPro" id="IPR019874">
    <property type="entry name" value="RF_methyltr_PrmC"/>
</dbReference>
<comment type="similarity">
    <text evidence="5">Belongs to the protein N5-glutamine methyltransferase family. PrmC subfamily.</text>
</comment>
<proteinExistence type="inferred from homology"/>
<evidence type="ECO:0000313" key="9">
    <source>
        <dbReference type="Proteomes" id="UP000037755"/>
    </source>
</evidence>
<dbReference type="SUPFAM" id="SSF53335">
    <property type="entry name" value="S-adenosyl-L-methionine-dependent methyltransferases"/>
    <property type="match status" value="1"/>
</dbReference>
<dbReference type="NCBIfam" id="TIGR00536">
    <property type="entry name" value="hemK_fam"/>
    <property type="match status" value="1"/>
</dbReference>
<dbReference type="GO" id="GO:0003676">
    <property type="term" value="F:nucleic acid binding"/>
    <property type="evidence" value="ECO:0007669"/>
    <property type="project" value="InterPro"/>
</dbReference>
<comment type="caution">
    <text evidence="8">The sequence shown here is derived from an EMBL/GenBank/DDBJ whole genome shotgun (WGS) entry which is preliminary data.</text>
</comment>
<sequence>MTFKDYRSHFIQTLMPLYDEGEAERFFYITLQELKGWRRVDFALNTGYLLADTELSKWNEVCAQLQQQKPIQYIFGHTWFYGLQFKVNEHTLIPRPETEELADWIIVENAAGSSIVDIGTGSGCIAITLAKNIEGSEVSAMDISTGAIEVATANAAANGVSIQFILQDVLALSELPRKYDVIVSNPPYVRNLEKEEIKPNVLEFEPHTALFVEDTDPLIFYRKIAQLAKEGLNPGGKLYFEINQYLGPETVELLKSLGFVTVELRKDMFGNDRMIKAVL</sequence>
<feature type="domain" description="Methyltransferase small" evidence="6">
    <location>
        <begin position="110"/>
        <end position="193"/>
    </location>
</feature>
<dbReference type="InterPro" id="IPR029063">
    <property type="entry name" value="SAM-dependent_MTases_sf"/>
</dbReference>
<dbReference type="InterPro" id="IPR007848">
    <property type="entry name" value="Small_mtfrase_dom"/>
</dbReference>
<evidence type="ECO:0000256" key="1">
    <source>
        <dbReference type="ARBA" id="ARBA00022603"/>
    </source>
</evidence>
<keyword evidence="9" id="KW-1185">Reference proteome</keyword>
<dbReference type="InterPro" id="IPR050320">
    <property type="entry name" value="N5-glutamine_MTase"/>
</dbReference>
<keyword evidence="3 5" id="KW-0949">S-adenosyl-L-methionine</keyword>
<feature type="binding site" evidence="5">
    <location>
        <begin position="185"/>
        <end position="188"/>
    </location>
    <ligand>
        <name>substrate</name>
    </ligand>
</feature>
<comment type="caution">
    <text evidence="5">Lacks conserved residue(s) required for the propagation of feature annotation.</text>
</comment>
<accession>A0A0M8MEN0</accession>
<dbReference type="CDD" id="cd02440">
    <property type="entry name" value="AdoMet_MTases"/>
    <property type="match status" value="1"/>
</dbReference>
<protein>
    <recommendedName>
        <fullName evidence="5">Release factor glutamine methyltransferase</fullName>
        <shortName evidence="5">RF MTase</shortName>
        <ecNumber evidence="5">2.1.1.297</ecNumber>
    </recommendedName>
    <alternativeName>
        <fullName evidence="5">N5-glutamine methyltransferase PrmC</fullName>
    </alternativeName>
    <alternativeName>
        <fullName evidence="5">Protein-(glutamine-N5) MTase PrmC</fullName>
    </alternativeName>
    <alternativeName>
        <fullName evidence="5">Protein-glutamine N-methyltransferase PrmC</fullName>
    </alternativeName>
</protein>
<dbReference type="InterPro" id="IPR002052">
    <property type="entry name" value="DNA_methylase_N6_adenine_CS"/>
</dbReference>
<dbReference type="PATRIC" id="fig|1202724.3.peg.85"/>
<evidence type="ECO:0000259" key="7">
    <source>
        <dbReference type="Pfam" id="PF17827"/>
    </source>
</evidence>
<evidence type="ECO:0000256" key="5">
    <source>
        <dbReference type="HAMAP-Rule" id="MF_02126"/>
    </source>
</evidence>
<dbReference type="PROSITE" id="PS00092">
    <property type="entry name" value="N6_MTASE"/>
    <property type="match status" value="1"/>
</dbReference>
<dbReference type="Proteomes" id="UP000037755">
    <property type="component" value="Unassembled WGS sequence"/>
</dbReference>
<evidence type="ECO:0000256" key="3">
    <source>
        <dbReference type="ARBA" id="ARBA00022691"/>
    </source>
</evidence>
<dbReference type="NCBIfam" id="TIGR03534">
    <property type="entry name" value="RF_mod_PrmC"/>
    <property type="match status" value="1"/>
</dbReference>
<comment type="catalytic activity">
    <reaction evidence="4 5">
        <text>L-glutaminyl-[peptide chain release factor] + S-adenosyl-L-methionine = N(5)-methyl-L-glutaminyl-[peptide chain release factor] + S-adenosyl-L-homocysteine + H(+)</text>
        <dbReference type="Rhea" id="RHEA:42896"/>
        <dbReference type="Rhea" id="RHEA-COMP:10271"/>
        <dbReference type="Rhea" id="RHEA-COMP:10272"/>
        <dbReference type="ChEBI" id="CHEBI:15378"/>
        <dbReference type="ChEBI" id="CHEBI:30011"/>
        <dbReference type="ChEBI" id="CHEBI:57856"/>
        <dbReference type="ChEBI" id="CHEBI:59789"/>
        <dbReference type="ChEBI" id="CHEBI:61891"/>
        <dbReference type="EC" id="2.1.1.297"/>
    </reaction>
</comment>
<gene>
    <name evidence="5" type="primary">prmC</name>
    <name evidence="8" type="ORF">AM493_00455</name>
</gene>
<evidence type="ECO:0000313" key="8">
    <source>
        <dbReference type="EMBL" id="KOS04681.1"/>
    </source>
</evidence>
<dbReference type="EMBL" id="LIYD01000005">
    <property type="protein sequence ID" value="KOS04681.1"/>
    <property type="molecule type" value="Genomic_DNA"/>
</dbReference>
<dbReference type="PANTHER" id="PTHR18895:SF74">
    <property type="entry name" value="MTRF1L RELEASE FACTOR GLUTAMINE METHYLTRANSFERASE"/>
    <property type="match status" value="1"/>
</dbReference>
<dbReference type="Gene3D" id="3.40.50.150">
    <property type="entry name" value="Vaccinia Virus protein VP39"/>
    <property type="match status" value="1"/>
</dbReference>
<dbReference type="InterPro" id="IPR004556">
    <property type="entry name" value="HemK-like"/>
</dbReference>